<comment type="caution">
    <text evidence="1">The sequence shown here is derived from an EMBL/GenBank/DDBJ whole genome shotgun (WGS) entry which is preliminary data.</text>
</comment>
<dbReference type="SUPFAM" id="SSF51246">
    <property type="entry name" value="Rudiment single hybrid motif"/>
    <property type="match status" value="1"/>
</dbReference>
<evidence type="ECO:0000313" key="1">
    <source>
        <dbReference type="EMBL" id="MPM59963.1"/>
    </source>
</evidence>
<sequence length="43" mass="4927">MKAALCELVIDGVPNNIEEQIEFISSEMFMSGEYDTDFILKVR</sequence>
<protein>
    <submittedName>
        <fullName evidence="1">Uncharacterized protein</fullName>
    </submittedName>
</protein>
<name>A0A645B9Z2_9ZZZZ</name>
<organism evidence="1">
    <name type="scientific">bioreactor metagenome</name>
    <dbReference type="NCBI Taxonomy" id="1076179"/>
    <lineage>
        <taxon>unclassified sequences</taxon>
        <taxon>metagenomes</taxon>
        <taxon>ecological metagenomes</taxon>
    </lineage>
</organism>
<dbReference type="EMBL" id="VSSQ01017548">
    <property type="protein sequence ID" value="MPM59963.1"/>
    <property type="molecule type" value="Genomic_DNA"/>
</dbReference>
<dbReference type="Gene3D" id="3.30.470.20">
    <property type="entry name" value="ATP-grasp fold, B domain"/>
    <property type="match status" value="1"/>
</dbReference>
<gene>
    <name evidence="1" type="ORF">SDC9_106809</name>
</gene>
<dbReference type="InterPro" id="IPR011054">
    <property type="entry name" value="Rudment_hybrid_motif"/>
</dbReference>
<proteinExistence type="predicted"/>
<reference evidence="1" key="1">
    <citation type="submission" date="2019-08" db="EMBL/GenBank/DDBJ databases">
        <authorList>
            <person name="Kucharzyk K."/>
            <person name="Murdoch R.W."/>
            <person name="Higgins S."/>
            <person name="Loffler F."/>
        </authorList>
    </citation>
    <scope>NUCLEOTIDE SEQUENCE</scope>
</reference>
<accession>A0A645B9Z2</accession>
<dbReference type="AlphaFoldDB" id="A0A645B9Z2"/>